<dbReference type="OrthoDB" id="14252at2759"/>
<feature type="repeat" description="Solcar" evidence="9">
    <location>
        <begin position="1"/>
        <end position="79"/>
    </location>
</feature>
<evidence type="ECO:0000256" key="8">
    <source>
        <dbReference type="ARBA" id="ARBA00023136"/>
    </source>
</evidence>
<dbReference type="PANTHER" id="PTHR45624:SF10">
    <property type="entry name" value="SLC (SOLUTE CARRIER) HOMOLOG"/>
    <property type="match status" value="1"/>
</dbReference>
<keyword evidence="4 9" id="KW-0812">Transmembrane</keyword>
<dbReference type="InterPro" id="IPR018108">
    <property type="entry name" value="MCP_transmembrane"/>
</dbReference>
<dbReference type="RefSeq" id="XP_002505284.1">
    <property type="nucleotide sequence ID" value="XM_002505238.1"/>
</dbReference>
<dbReference type="EMBL" id="CP001330">
    <property type="protein sequence ID" value="ACO66542.1"/>
    <property type="molecule type" value="Genomic_DNA"/>
</dbReference>
<evidence type="ECO:0000256" key="7">
    <source>
        <dbReference type="ARBA" id="ARBA00023128"/>
    </source>
</evidence>
<feature type="non-terminal residue" evidence="11">
    <location>
        <position position="1"/>
    </location>
</feature>
<dbReference type="InterPro" id="IPR050567">
    <property type="entry name" value="Mitochondrial_Carrier"/>
</dbReference>
<dbReference type="KEGG" id="mis:MICPUN_70979"/>
<protein>
    <submittedName>
        <fullName evidence="11">Mitochondrial carrier family</fullName>
    </submittedName>
</protein>
<dbReference type="Proteomes" id="UP000002009">
    <property type="component" value="Chromosome 11"/>
</dbReference>
<feature type="repeat" description="Solcar" evidence="9">
    <location>
        <begin position="95"/>
        <end position="189"/>
    </location>
</feature>
<evidence type="ECO:0000256" key="6">
    <source>
        <dbReference type="ARBA" id="ARBA00022989"/>
    </source>
</evidence>
<evidence type="ECO:0000313" key="12">
    <source>
        <dbReference type="Proteomes" id="UP000002009"/>
    </source>
</evidence>
<dbReference type="PANTHER" id="PTHR45624">
    <property type="entry name" value="MITOCHONDRIAL BASIC AMINO ACIDS TRANSPORTER-RELATED"/>
    <property type="match status" value="1"/>
</dbReference>
<keyword evidence="3 10" id="KW-0813">Transport</keyword>
<dbReference type="SUPFAM" id="SSF103506">
    <property type="entry name" value="Mitochondrial carrier"/>
    <property type="match status" value="1"/>
</dbReference>
<dbReference type="eggNOG" id="KOG0762">
    <property type="taxonomic scope" value="Eukaryota"/>
</dbReference>
<dbReference type="PROSITE" id="PS50920">
    <property type="entry name" value="SOLCAR"/>
    <property type="match status" value="3"/>
</dbReference>
<evidence type="ECO:0000256" key="1">
    <source>
        <dbReference type="ARBA" id="ARBA00004225"/>
    </source>
</evidence>
<evidence type="ECO:0000256" key="5">
    <source>
        <dbReference type="ARBA" id="ARBA00022737"/>
    </source>
</evidence>
<evidence type="ECO:0000256" key="10">
    <source>
        <dbReference type="RuleBase" id="RU000488"/>
    </source>
</evidence>
<dbReference type="GO" id="GO:0022857">
    <property type="term" value="F:transmembrane transporter activity"/>
    <property type="evidence" value="ECO:0007669"/>
    <property type="project" value="TreeGrafter"/>
</dbReference>
<comment type="subcellular location">
    <subcellularLocation>
        <location evidence="1">Mitochondrion membrane</location>
        <topology evidence="1">Multi-pass membrane protein</topology>
    </subcellularLocation>
</comment>
<dbReference type="PRINTS" id="PR00926">
    <property type="entry name" value="MITOCARRIER"/>
</dbReference>
<evidence type="ECO:0000256" key="3">
    <source>
        <dbReference type="ARBA" id="ARBA00022448"/>
    </source>
</evidence>
<accession>C1EEI6</accession>
<keyword evidence="6" id="KW-1133">Transmembrane helix</keyword>
<keyword evidence="8 9" id="KW-0472">Membrane</keyword>
<evidence type="ECO:0000256" key="9">
    <source>
        <dbReference type="PROSITE-ProRule" id="PRU00282"/>
    </source>
</evidence>
<organism evidence="11 12">
    <name type="scientific">Micromonas commoda (strain RCC299 / NOUM17 / CCMP2709)</name>
    <name type="common">Picoplanktonic green alga</name>
    <dbReference type="NCBI Taxonomy" id="296587"/>
    <lineage>
        <taxon>Eukaryota</taxon>
        <taxon>Viridiplantae</taxon>
        <taxon>Chlorophyta</taxon>
        <taxon>Mamiellophyceae</taxon>
        <taxon>Mamiellales</taxon>
        <taxon>Mamiellaceae</taxon>
        <taxon>Micromonas</taxon>
    </lineage>
</organism>
<evidence type="ECO:0000313" key="11">
    <source>
        <dbReference type="EMBL" id="ACO66542.1"/>
    </source>
</evidence>
<dbReference type="GO" id="GO:0031966">
    <property type="term" value="C:mitochondrial membrane"/>
    <property type="evidence" value="ECO:0007669"/>
    <property type="project" value="UniProtKB-SubCell"/>
</dbReference>
<dbReference type="FunCoup" id="C1EEI6">
    <property type="interactions" value="41"/>
</dbReference>
<keyword evidence="7" id="KW-0496">Mitochondrion</keyword>
<dbReference type="AlphaFoldDB" id="C1EEI6"/>
<comment type="similarity">
    <text evidence="2 10">Belongs to the mitochondrial carrier (TC 2.A.29) family.</text>
</comment>
<sequence>VAGQIAGMVGLMVVHPIDTVKIRMQARVSAPPVSAVSTVSSLMQREGPMALYRGIGAPMVAYGLINAVAFTTHTEVVRLLRGELGGSGGSPLLKDPYLIGLAGGAAAGFTSSFVRGPAERVKTVQQVAESSCGTGKVPEKYRGTIRTAATLAKEHGLLKGWFTGTGATVAREIPQCAVYFLTYDSIRHACEKAAGPGYETAGIVLAGGSAGVVQWVATYPLDVIKSRMQAFPPGTYNGFLDCAMKSLRAEGPGVFVRGLEMALLRAFPLHASIFLTCETI</sequence>
<dbReference type="Gene3D" id="1.50.40.10">
    <property type="entry name" value="Mitochondrial carrier domain"/>
    <property type="match status" value="1"/>
</dbReference>
<dbReference type="InterPro" id="IPR002067">
    <property type="entry name" value="MCP"/>
</dbReference>
<dbReference type="InParanoid" id="C1EEI6"/>
<gene>
    <name evidence="11" type="ORF">MICPUN_70979</name>
</gene>
<feature type="non-terminal residue" evidence="11">
    <location>
        <position position="280"/>
    </location>
</feature>
<evidence type="ECO:0000256" key="2">
    <source>
        <dbReference type="ARBA" id="ARBA00006375"/>
    </source>
</evidence>
<keyword evidence="5" id="KW-0677">Repeat</keyword>
<feature type="repeat" description="Solcar" evidence="9">
    <location>
        <begin position="198"/>
        <end position="280"/>
    </location>
</feature>
<dbReference type="GeneID" id="8247406"/>
<evidence type="ECO:0000256" key="4">
    <source>
        <dbReference type="ARBA" id="ARBA00022692"/>
    </source>
</evidence>
<name>C1EEI6_MICCC</name>
<proteinExistence type="inferred from homology"/>
<keyword evidence="12" id="KW-1185">Reference proteome</keyword>
<dbReference type="InterPro" id="IPR023395">
    <property type="entry name" value="MCP_dom_sf"/>
</dbReference>
<reference evidence="11 12" key="1">
    <citation type="journal article" date="2009" name="Science">
        <title>Green evolution and dynamic adaptations revealed by genomes of the marine picoeukaryotes Micromonas.</title>
        <authorList>
            <person name="Worden A.Z."/>
            <person name="Lee J.H."/>
            <person name="Mock T."/>
            <person name="Rouze P."/>
            <person name="Simmons M.P."/>
            <person name="Aerts A.L."/>
            <person name="Allen A.E."/>
            <person name="Cuvelier M.L."/>
            <person name="Derelle E."/>
            <person name="Everett M.V."/>
            <person name="Foulon E."/>
            <person name="Grimwood J."/>
            <person name="Gundlach H."/>
            <person name="Henrissat B."/>
            <person name="Napoli C."/>
            <person name="McDonald S.M."/>
            <person name="Parker M.S."/>
            <person name="Rombauts S."/>
            <person name="Salamov A."/>
            <person name="Von Dassow P."/>
            <person name="Badger J.H."/>
            <person name="Coutinho P.M."/>
            <person name="Demir E."/>
            <person name="Dubchak I."/>
            <person name="Gentemann C."/>
            <person name="Eikrem W."/>
            <person name="Gready J.E."/>
            <person name="John U."/>
            <person name="Lanier W."/>
            <person name="Lindquist E.A."/>
            <person name="Lucas S."/>
            <person name="Mayer K.F."/>
            <person name="Moreau H."/>
            <person name="Not F."/>
            <person name="Otillar R."/>
            <person name="Panaud O."/>
            <person name="Pangilinan J."/>
            <person name="Paulsen I."/>
            <person name="Piegu B."/>
            <person name="Poliakov A."/>
            <person name="Robbens S."/>
            <person name="Schmutz J."/>
            <person name="Toulza E."/>
            <person name="Wyss T."/>
            <person name="Zelensky A."/>
            <person name="Zhou K."/>
            <person name="Armbrust E.V."/>
            <person name="Bhattacharya D."/>
            <person name="Goodenough U.W."/>
            <person name="Van de Peer Y."/>
            <person name="Grigoriev I.V."/>
        </authorList>
    </citation>
    <scope>NUCLEOTIDE SEQUENCE [LARGE SCALE GENOMIC DNA]</scope>
    <source>
        <strain evidence="12">RCC299 / NOUM17</strain>
    </source>
</reference>
<dbReference type="Pfam" id="PF00153">
    <property type="entry name" value="Mito_carr"/>
    <property type="match status" value="3"/>
</dbReference>
<dbReference type="OMA" id="VWFLAFE"/>